<dbReference type="KEGG" id="lto:RGQ30_21910"/>
<evidence type="ECO:0000313" key="1">
    <source>
        <dbReference type="EMBL" id="BET26690.1"/>
    </source>
</evidence>
<dbReference type="RefSeq" id="WP_130555858.1">
    <property type="nucleotide sequence ID" value="NZ_AP028947.1"/>
</dbReference>
<dbReference type="InterPro" id="IPR028957">
    <property type="entry name" value="Imm50"/>
</dbReference>
<organism evidence="1 2">
    <name type="scientific">Limnobacter thiooxidans</name>
    <dbReference type="NCBI Taxonomy" id="131080"/>
    <lineage>
        <taxon>Bacteria</taxon>
        <taxon>Pseudomonadati</taxon>
        <taxon>Pseudomonadota</taxon>
        <taxon>Betaproteobacteria</taxon>
        <taxon>Burkholderiales</taxon>
        <taxon>Burkholderiaceae</taxon>
        <taxon>Limnobacter</taxon>
    </lineage>
</organism>
<proteinExistence type="predicted"/>
<reference evidence="1 2" key="1">
    <citation type="submission" date="2023-10" db="EMBL/GenBank/DDBJ databases">
        <title>Complete Genome Sequence of Limnobacter thiooxidans CS-K2T, Isolated from freshwater lake sediments in Bavaria, Germany.</title>
        <authorList>
            <person name="Naruki M."/>
            <person name="Watanabe A."/>
            <person name="Warashina T."/>
            <person name="Morita T."/>
            <person name="Arakawa K."/>
        </authorList>
    </citation>
    <scope>NUCLEOTIDE SEQUENCE [LARGE SCALE GENOMIC DNA]</scope>
    <source>
        <strain evidence="1 2">CS-K2</strain>
    </source>
</reference>
<gene>
    <name evidence="1" type="ORF">RGQ30_21910</name>
</gene>
<dbReference type="Proteomes" id="UP001329151">
    <property type="component" value="Chromosome"/>
</dbReference>
<name>A0AA86J7V5_9BURK</name>
<accession>A0AA86J7V5</accession>
<dbReference type="AlphaFoldDB" id="A0AA86J7V5"/>
<dbReference type="Pfam" id="PF15594">
    <property type="entry name" value="Imm50"/>
    <property type="match status" value="1"/>
</dbReference>
<sequence>MIEHADKVESYFGYWPLFCDGKIKSIAFVQPGTITLVIFYIDADKQKGAEVTLTFSGVTDLELSELSSENVIDALHISEELPIEVTLEACYGLAGRFKCAGAKVSYVLKKP</sequence>
<dbReference type="EMBL" id="AP028947">
    <property type="protein sequence ID" value="BET26690.1"/>
    <property type="molecule type" value="Genomic_DNA"/>
</dbReference>
<keyword evidence="2" id="KW-1185">Reference proteome</keyword>
<protein>
    <submittedName>
        <fullName evidence="1">Uncharacterized protein</fullName>
    </submittedName>
</protein>
<evidence type="ECO:0000313" key="2">
    <source>
        <dbReference type="Proteomes" id="UP001329151"/>
    </source>
</evidence>